<evidence type="ECO:0000313" key="2">
    <source>
        <dbReference type="Proteomes" id="UP001217089"/>
    </source>
</evidence>
<gene>
    <name evidence="1" type="ORF">KUTeg_011317</name>
</gene>
<keyword evidence="2" id="KW-1185">Reference proteome</keyword>
<dbReference type="EMBL" id="JARBDR010000563">
    <property type="protein sequence ID" value="KAJ8311131.1"/>
    <property type="molecule type" value="Genomic_DNA"/>
</dbReference>
<evidence type="ECO:0000313" key="1">
    <source>
        <dbReference type="EMBL" id="KAJ8311131.1"/>
    </source>
</evidence>
<reference evidence="1 2" key="1">
    <citation type="submission" date="2022-12" db="EMBL/GenBank/DDBJ databases">
        <title>Chromosome-level genome of Tegillarca granosa.</title>
        <authorList>
            <person name="Kim J."/>
        </authorList>
    </citation>
    <scope>NUCLEOTIDE SEQUENCE [LARGE SCALE GENOMIC DNA]</scope>
    <source>
        <strain evidence="1">Teg-2019</strain>
        <tissue evidence="1">Adductor muscle</tissue>
    </source>
</reference>
<dbReference type="Proteomes" id="UP001217089">
    <property type="component" value="Unassembled WGS sequence"/>
</dbReference>
<proteinExistence type="predicted"/>
<sequence length="248" mass="28235">MVEDVIDPMSVPMAVTHFSSEVMRDNGDIHAADLCHDVRNWWKAEDEAGISAIDRIKMRFCLRDRLLRDVDFSKFPPPTKYVNGWPIQLWEVLIASIDSKSILYSLTKTGTYNTRAFSSMMGETFFSEVANQDKHGGHGTLTAAEFEHFMGSVIEQMHIRLDSNRSFAYRTSKTTAYNLVGAEDSMLESTTNQCRESLQPSQSILKTAHTINVIMRQKLKTSRYFYCKHGSVVSYKGKRGSHETKTKD</sequence>
<name>A0ABQ9F3J8_TEGGR</name>
<organism evidence="1 2">
    <name type="scientific">Tegillarca granosa</name>
    <name type="common">Malaysian cockle</name>
    <name type="synonym">Anadara granosa</name>
    <dbReference type="NCBI Taxonomy" id="220873"/>
    <lineage>
        <taxon>Eukaryota</taxon>
        <taxon>Metazoa</taxon>
        <taxon>Spiralia</taxon>
        <taxon>Lophotrochozoa</taxon>
        <taxon>Mollusca</taxon>
        <taxon>Bivalvia</taxon>
        <taxon>Autobranchia</taxon>
        <taxon>Pteriomorphia</taxon>
        <taxon>Arcoida</taxon>
        <taxon>Arcoidea</taxon>
        <taxon>Arcidae</taxon>
        <taxon>Tegillarca</taxon>
    </lineage>
</organism>
<protein>
    <submittedName>
        <fullName evidence="1">Uncharacterized protein</fullName>
    </submittedName>
</protein>
<comment type="caution">
    <text evidence="1">The sequence shown here is derived from an EMBL/GenBank/DDBJ whole genome shotgun (WGS) entry which is preliminary data.</text>
</comment>
<accession>A0ABQ9F3J8</accession>